<evidence type="ECO:0000256" key="7">
    <source>
        <dbReference type="RuleBase" id="RU003376"/>
    </source>
</evidence>
<dbReference type="SUPFAM" id="SSF81452">
    <property type="entry name" value="Cytochrome c oxidase subunit III-like"/>
    <property type="match status" value="1"/>
</dbReference>
<evidence type="ECO:0000259" key="9">
    <source>
        <dbReference type="PROSITE" id="PS50253"/>
    </source>
</evidence>
<dbReference type="Pfam" id="PF00510">
    <property type="entry name" value="COX3"/>
    <property type="match status" value="1"/>
</dbReference>
<dbReference type="Gene3D" id="1.20.120.80">
    <property type="entry name" value="Cytochrome c oxidase, subunit III, four-helix bundle"/>
    <property type="match status" value="1"/>
</dbReference>
<organism evidence="10 11">
    <name type="scientific">Candidatus Glassbacteria bacterium RIFCSPLOWO2_12_FULL_58_11</name>
    <dbReference type="NCBI Taxonomy" id="1817867"/>
    <lineage>
        <taxon>Bacteria</taxon>
        <taxon>Candidatus Glassiibacteriota</taxon>
    </lineage>
</organism>
<comment type="caution">
    <text evidence="10">The sequence shown here is derived from an EMBL/GenBank/DDBJ whole genome shotgun (WGS) entry which is preliminary data.</text>
</comment>
<dbReference type="InterPro" id="IPR024791">
    <property type="entry name" value="Cyt_c/ubiquinol_Oxase_su3"/>
</dbReference>
<dbReference type="InterPro" id="IPR000298">
    <property type="entry name" value="Cyt_c_oxidase-like_su3"/>
</dbReference>
<dbReference type="AlphaFoldDB" id="A0A1F5YTW2"/>
<dbReference type="InterPro" id="IPR035973">
    <property type="entry name" value="Cyt_c_oxidase_su3-like_sf"/>
</dbReference>
<dbReference type="GO" id="GO:0004129">
    <property type="term" value="F:cytochrome-c oxidase activity"/>
    <property type="evidence" value="ECO:0007669"/>
    <property type="project" value="InterPro"/>
</dbReference>
<keyword evidence="4 7" id="KW-0812">Transmembrane</keyword>
<evidence type="ECO:0000256" key="2">
    <source>
        <dbReference type="ARBA" id="ARBA00010581"/>
    </source>
</evidence>
<keyword evidence="6 8" id="KW-0472">Membrane</keyword>
<evidence type="ECO:0000256" key="8">
    <source>
        <dbReference type="SAM" id="Phobius"/>
    </source>
</evidence>
<dbReference type="GO" id="GO:0005886">
    <property type="term" value="C:plasma membrane"/>
    <property type="evidence" value="ECO:0007669"/>
    <property type="project" value="UniProtKB-SubCell"/>
</dbReference>
<feature type="transmembrane region" description="Helical" evidence="8">
    <location>
        <begin position="91"/>
        <end position="113"/>
    </location>
</feature>
<dbReference type="CDD" id="cd00386">
    <property type="entry name" value="Heme_Cu_Oxidase_III_like"/>
    <property type="match status" value="1"/>
</dbReference>
<dbReference type="Proteomes" id="UP000179129">
    <property type="component" value="Unassembled WGS sequence"/>
</dbReference>
<keyword evidence="3" id="KW-1003">Cell membrane</keyword>
<evidence type="ECO:0000256" key="1">
    <source>
        <dbReference type="ARBA" id="ARBA00004651"/>
    </source>
</evidence>
<reference evidence="10 11" key="1">
    <citation type="journal article" date="2016" name="Nat. Commun.">
        <title>Thousands of microbial genomes shed light on interconnected biogeochemical processes in an aquifer system.</title>
        <authorList>
            <person name="Anantharaman K."/>
            <person name="Brown C.T."/>
            <person name="Hug L.A."/>
            <person name="Sharon I."/>
            <person name="Castelle C.J."/>
            <person name="Probst A.J."/>
            <person name="Thomas B.C."/>
            <person name="Singh A."/>
            <person name="Wilkins M.J."/>
            <person name="Karaoz U."/>
            <person name="Brodie E.L."/>
            <person name="Williams K.H."/>
            <person name="Hubbard S.S."/>
            <person name="Banfield J.F."/>
        </authorList>
    </citation>
    <scope>NUCLEOTIDE SEQUENCE [LARGE SCALE GENOMIC DNA]</scope>
</reference>
<feature type="transmembrane region" description="Helical" evidence="8">
    <location>
        <begin position="133"/>
        <end position="151"/>
    </location>
</feature>
<sequence>METVKHHEEAHVHLPPRSVWPIVLAMGVGLLPIALVAFRTGHAIVAELLAVTGGAVSLVSLMGWAHSVVMDKAEDVVTGHLSMQQQDLKMFLKYFLLSEAAIFGGLFVHYYSTRYHIQAWPPAGTPHIHTHDPAIATLILMFSSFTCELGLKAFEKGKKFHAKTLLLVTALLGLIFLSYQGLEWGLLITQYGFTVETNIFGTMFYMMTGFHGLHVSIGVIFLLLAYGRLELGQMNEERHFSLIAASWYWHFVDVIWVLLFFSLYLI</sequence>
<name>A0A1F5YTW2_9BACT</name>
<protein>
    <recommendedName>
        <fullName evidence="9">Heme-copper oxidase subunit III family profile domain-containing protein</fullName>
    </recommendedName>
</protein>
<dbReference type="InterPro" id="IPR013833">
    <property type="entry name" value="Cyt_c_oxidase_su3_a-hlx"/>
</dbReference>
<evidence type="ECO:0000313" key="10">
    <source>
        <dbReference type="EMBL" id="OGG03513.1"/>
    </source>
</evidence>
<dbReference type="EMBL" id="MFIX01000140">
    <property type="protein sequence ID" value="OGG03513.1"/>
    <property type="molecule type" value="Genomic_DNA"/>
</dbReference>
<feature type="domain" description="Heme-copper oxidase subunit III family profile" evidence="9">
    <location>
        <begin position="8"/>
        <end position="266"/>
    </location>
</feature>
<dbReference type="PANTHER" id="PTHR11403:SF2">
    <property type="entry name" value="CYTOCHROME BO(3) UBIQUINOL OXIDASE SUBUNIT 3"/>
    <property type="match status" value="1"/>
</dbReference>
<feature type="transmembrane region" description="Helical" evidence="8">
    <location>
        <begin position="44"/>
        <end position="70"/>
    </location>
</feature>
<feature type="transmembrane region" description="Helical" evidence="8">
    <location>
        <begin position="20"/>
        <end position="38"/>
    </location>
</feature>
<comment type="subcellular location">
    <subcellularLocation>
        <location evidence="1 7">Cell membrane</location>
        <topology evidence="1 7">Multi-pass membrane protein</topology>
    </subcellularLocation>
</comment>
<evidence type="ECO:0000313" key="11">
    <source>
        <dbReference type="Proteomes" id="UP000179129"/>
    </source>
</evidence>
<evidence type="ECO:0000256" key="4">
    <source>
        <dbReference type="ARBA" id="ARBA00022692"/>
    </source>
</evidence>
<dbReference type="PANTHER" id="PTHR11403">
    <property type="entry name" value="CYTOCHROME C OXIDASE SUBUNIT III"/>
    <property type="match status" value="1"/>
</dbReference>
<evidence type="ECO:0000256" key="3">
    <source>
        <dbReference type="ARBA" id="ARBA00022475"/>
    </source>
</evidence>
<dbReference type="STRING" id="1817867.A3F83_09155"/>
<comment type="similarity">
    <text evidence="2 7">Belongs to the cytochrome c oxidase subunit 3 family.</text>
</comment>
<dbReference type="PROSITE" id="PS50253">
    <property type="entry name" value="COX3"/>
    <property type="match status" value="1"/>
</dbReference>
<dbReference type="GO" id="GO:0019646">
    <property type="term" value="P:aerobic electron transport chain"/>
    <property type="evidence" value="ECO:0007669"/>
    <property type="project" value="InterPro"/>
</dbReference>
<feature type="transmembrane region" description="Helical" evidence="8">
    <location>
        <begin position="163"/>
        <end position="182"/>
    </location>
</feature>
<proteinExistence type="inferred from homology"/>
<accession>A0A1F5YTW2</accession>
<evidence type="ECO:0000256" key="5">
    <source>
        <dbReference type="ARBA" id="ARBA00022989"/>
    </source>
</evidence>
<feature type="transmembrane region" description="Helical" evidence="8">
    <location>
        <begin position="202"/>
        <end position="226"/>
    </location>
</feature>
<keyword evidence="5 8" id="KW-1133">Transmembrane helix</keyword>
<evidence type="ECO:0000256" key="6">
    <source>
        <dbReference type="ARBA" id="ARBA00023136"/>
    </source>
</evidence>
<gene>
    <name evidence="10" type="ORF">A3F83_09155</name>
</gene>
<dbReference type="Gene3D" id="1.10.287.70">
    <property type="match status" value="1"/>
</dbReference>
<feature type="transmembrane region" description="Helical" evidence="8">
    <location>
        <begin position="247"/>
        <end position="265"/>
    </location>
</feature>